<keyword evidence="2" id="KW-0540">Nuclease</keyword>
<dbReference type="Pfam" id="PF00730">
    <property type="entry name" value="HhH-GPD"/>
    <property type="match status" value="1"/>
</dbReference>
<dbReference type="Gene3D" id="1.10.340.30">
    <property type="entry name" value="Hypothetical protein, domain 2"/>
    <property type="match status" value="1"/>
</dbReference>
<dbReference type="EMBL" id="FYEW01000001">
    <property type="protein sequence ID" value="SNC68071.1"/>
    <property type="molecule type" value="Genomic_DNA"/>
</dbReference>
<dbReference type="InterPro" id="IPR011257">
    <property type="entry name" value="DNA_glycosylase"/>
</dbReference>
<dbReference type="PANTHER" id="PTHR47203">
    <property type="match status" value="1"/>
</dbReference>
<dbReference type="Gene3D" id="1.10.1670.10">
    <property type="entry name" value="Helix-hairpin-Helix base-excision DNA repair enzymes (C-terminal)"/>
    <property type="match status" value="1"/>
</dbReference>
<proteinExistence type="predicted"/>
<dbReference type="PANTHER" id="PTHR47203:SF1">
    <property type="entry name" value="HYPOTHETICAL BASE EXCISION DNA REPAIR PROTEIN (EUROFUNG)"/>
    <property type="match status" value="1"/>
</dbReference>
<dbReference type="RefSeq" id="WP_245815343.1">
    <property type="nucleotide sequence ID" value="NZ_FYEW01000001.1"/>
</dbReference>
<feature type="domain" description="HhH-GPD" evidence="1">
    <location>
        <begin position="81"/>
        <end position="244"/>
    </location>
</feature>
<protein>
    <submittedName>
        <fullName evidence="2">Endonuclease-3</fullName>
    </submittedName>
</protein>
<dbReference type="AlphaFoldDB" id="A0A212TQF7"/>
<gene>
    <name evidence="2" type="ORF">SAMN06265337_2168</name>
</gene>
<accession>A0A212TQF7</accession>
<evidence type="ECO:0000313" key="3">
    <source>
        <dbReference type="Proteomes" id="UP000198131"/>
    </source>
</evidence>
<dbReference type="Proteomes" id="UP000198131">
    <property type="component" value="Unassembled WGS sequence"/>
</dbReference>
<keyword evidence="2" id="KW-0378">Hydrolase</keyword>
<dbReference type="SMART" id="SM00478">
    <property type="entry name" value="ENDO3c"/>
    <property type="match status" value="1"/>
</dbReference>
<keyword evidence="2" id="KW-0255">Endonuclease</keyword>
<dbReference type="CDD" id="cd00056">
    <property type="entry name" value="ENDO3c"/>
    <property type="match status" value="1"/>
</dbReference>
<evidence type="ECO:0000259" key="1">
    <source>
        <dbReference type="SMART" id="SM00478"/>
    </source>
</evidence>
<evidence type="ECO:0000313" key="2">
    <source>
        <dbReference type="EMBL" id="SNC68071.1"/>
    </source>
</evidence>
<dbReference type="GO" id="GO:0006284">
    <property type="term" value="P:base-excision repair"/>
    <property type="evidence" value="ECO:0007669"/>
    <property type="project" value="InterPro"/>
</dbReference>
<dbReference type="SUPFAM" id="SSF48150">
    <property type="entry name" value="DNA-glycosylase"/>
    <property type="match status" value="1"/>
</dbReference>
<dbReference type="GO" id="GO:0004519">
    <property type="term" value="F:endonuclease activity"/>
    <property type="evidence" value="ECO:0007669"/>
    <property type="project" value="UniProtKB-KW"/>
</dbReference>
<dbReference type="InterPro" id="IPR023170">
    <property type="entry name" value="HhH_base_excis_C"/>
</dbReference>
<reference evidence="3" key="1">
    <citation type="submission" date="2017-06" db="EMBL/GenBank/DDBJ databases">
        <authorList>
            <person name="Varghese N."/>
            <person name="Submissions S."/>
        </authorList>
    </citation>
    <scope>NUCLEOTIDE SEQUENCE [LARGE SCALE GENOMIC DNA]</scope>
    <source>
        <strain evidence="3">DSM 11116</strain>
    </source>
</reference>
<name>A0A212TQF7_9BACT</name>
<keyword evidence="3" id="KW-1185">Reference proteome</keyword>
<organism evidence="2 3">
    <name type="scientific">Hymenobacter gelipurpurascens</name>
    <dbReference type="NCBI Taxonomy" id="89968"/>
    <lineage>
        <taxon>Bacteria</taxon>
        <taxon>Pseudomonadati</taxon>
        <taxon>Bacteroidota</taxon>
        <taxon>Cytophagia</taxon>
        <taxon>Cytophagales</taxon>
        <taxon>Hymenobacteraceae</taxon>
        <taxon>Hymenobacter</taxon>
    </lineage>
</organism>
<sequence>MYSNPTWPSRRVGFLFGPELISTATLRVGHSVKPAPTSPADLDARRELALWTHELLCAEYGAPFRFFSTKDPLSELISALLSHRTRNQDSHKAYQQLRARFETWDAVRDAPTEEVQEAISPCTWPEQKAPRLQLVLREVGQRCGGPCNLEFLADMPIPEARAWLEALPGVGPKTSAAVLLFSTLRRPAMPVDSHHHRVAQRLGLIGPKVGEAAAHAQLEALLPPGWDAQQVYDHHEAFMFHGQKCCYFHTPACGRCVLLERCPTGLARTARAPAPALSLF</sequence>
<dbReference type="InterPro" id="IPR003265">
    <property type="entry name" value="HhH-GPD_domain"/>
</dbReference>